<dbReference type="EMBL" id="JAACFV010000143">
    <property type="protein sequence ID" value="KAF7504268.1"/>
    <property type="molecule type" value="Genomic_DNA"/>
</dbReference>
<dbReference type="AlphaFoldDB" id="A0A8H7E156"/>
<accession>A0A8H7E156</accession>
<keyword evidence="2" id="KW-1185">Reference proteome</keyword>
<organism evidence="1 2">
    <name type="scientific">Endocarpon pusillum</name>
    <dbReference type="NCBI Taxonomy" id="364733"/>
    <lineage>
        <taxon>Eukaryota</taxon>
        <taxon>Fungi</taxon>
        <taxon>Dikarya</taxon>
        <taxon>Ascomycota</taxon>
        <taxon>Pezizomycotina</taxon>
        <taxon>Eurotiomycetes</taxon>
        <taxon>Chaetothyriomycetidae</taxon>
        <taxon>Verrucariales</taxon>
        <taxon>Verrucariaceae</taxon>
        <taxon>Endocarpon</taxon>
    </lineage>
</organism>
<gene>
    <name evidence="1" type="ORF">GJ744_002526</name>
</gene>
<reference evidence="1" key="1">
    <citation type="submission" date="2020-02" db="EMBL/GenBank/DDBJ databases">
        <authorList>
            <person name="Palmer J.M."/>
        </authorList>
    </citation>
    <scope>NUCLEOTIDE SEQUENCE</scope>
    <source>
        <strain evidence="1">EPUS1.4</strain>
        <tissue evidence="1">Thallus</tissue>
    </source>
</reference>
<proteinExistence type="predicted"/>
<dbReference type="Proteomes" id="UP000606974">
    <property type="component" value="Unassembled WGS sequence"/>
</dbReference>
<sequence length="142" mass="15667">MESIFLSCSSVTTKDDTALAEVADEFGAKMLEQRIVPFVEAKSDHTAFAMAFLIRLFELRGRHIPVSTVAEAYRRVSEKVITQFDLGASEVSAPQCMQTLQQCEVLSLSNAVCNLFEKIQHSALNARTVVLKAYCCPILSSC</sequence>
<comment type="caution">
    <text evidence="1">The sequence shown here is derived from an EMBL/GenBank/DDBJ whole genome shotgun (WGS) entry which is preliminary data.</text>
</comment>
<evidence type="ECO:0000313" key="2">
    <source>
        <dbReference type="Proteomes" id="UP000606974"/>
    </source>
</evidence>
<name>A0A8H7E156_9EURO</name>
<evidence type="ECO:0000313" key="1">
    <source>
        <dbReference type="EMBL" id="KAF7504268.1"/>
    </source>
</evidence>
<protein>
    <submittedName>
        <fullName evidence="1">Uncharacterized protein</fullName>
    </submittedName>
</protein>